<reference evidence="5 6" key="1">
    <citation type="submission" date="2024-10" db="EMBL/GenBank/DDBJ databases">
        <authorList>
            <person name="Cho J.-C."/>
        </authorList>
    </citation>
    <scope>NUCLEOTIDE SEQUENCE [LARGE SCALE GENOMIC DNA]</scope>
    <source>
        <strain evidence="5 6">KCTC29696</strain>
    </source>
</reference>
<sequence>MESHIPPGKSDSAGRAARRGRTAAALAAAVSLALTATACTVLGGSAEDDASAASGSVTWWDTSGEAEAPHFAKLVAAFEKKYPRIDVEHVSVPFDQAQQKFLDAVESGQGVPDVLRADVGWTIGFAAEGHLADLTGTPALDADMSGFLPTTTASVTLENGGVYGVPQVTDTLALLYNRRIFEEAGINRPPSTWKDLKDVALEVKEKTGAEGIVLNPDPFFSLPFLYGEGSDLVDVGSRTITVASPDSVRGVATAADLVSSGAAPKPPEKDAYAAMQNAFKSGEAAMMINGPWATADIFSSPEFEDRDNLGIAAVPAGGSGTAGSPTGGHNLVVSAESENPDASYLFVKYMTDAKQQESTALALGLLPTRTAAYTGKVLSDPVRNSFYLALTKAVARPSLPEGGQLFVALQPHYTAILRGEETAREGLTRTAEEWNEELLPGYGVER</sequence>
<keyword evidence="6" id="KW-1185">Reference proteome</keyword>
<name>A0ABW7HS96_9ACTN</name>
<dbReference type="RefSeq" id="WP_237880588.1">
    <property type="nucleotide sequence ID" value="NZ_BAABEN010000002.1"/>
</dbReference>
<dbReference type="Pfam" id="PF01547">
    <property type="entry name" value="SBP_bac_1"/>
    <property type="match status" value="1"/>
</dbReference>
<keyword evidence="3 4" id="KW-0732">Signal</keyword>
<dbReference type="Gene3D" id="3.40.190.10">
    <property type="entry name" value="Periplasmic binding protein-like II"/>
    <property type="match status" value="2"/>
</dbReference>
<feature type="signal peptide" evidence="4">
    <location>
        <begin position="1"/>
        <end position="38"/>
    </location>
</feature>
<evidence type="ECO:0000256" key="4">
    <source>
        <dbReference type="SAM" id="SignalP"/>
    </source>
</evidence>
<evidence type="ECO:0000256" key="2">
    <source>
        <dbReference type="ARBA" id="ARBA00022448"/>
    </source>
</evidence>
<evidence type="ECO:0000256" key="1">
    <source>
        <dbReference type="ARBA" id="ARBA00008520"/>
    </source>
</evidence>
<comment type="caution">
    <text evidence="5">The sequence shown here is derived from an EMBL/GenBank/DDBJ whole genome shotgun (WGS) entry which is preliminary data.</text>
</comment>
<dbReference type="SUPFAM" id="SSF53850">
    <property type="entry name" value="Periplasmic binding protein-like II"/>
    <property type="match status" value="1"/>
</dbReference>
<dbReference type="PANTHER" id="PTHR30061">
    <property type="entry name" value="MALTOSE-BINDING PERIPLASMIC PROTEIN"/>
    <property type="match status" value="1"/>
</dbReference>
<proteinExistence type="inferred from homology"/>
<organism evidence="5 6">
    <name type="scientific">Streptomyces chitinivorans</name>
    <dbReference type="NCBI Taxonomy" id="1257027"/>
    <lineage>
        <taxon>Bacteria</taxon>
        <taxon>Bacillati</taxon>
        <taxon>Actinomycetota</taxon>
        <taxon>Actinomycetes</taxon>
        <taxon>Kitasatosporales</taxon>
        <taxon>Streptomycetaceae</taxon>
        <taxon>Streptomyces</taxon>
    </lineage>
</organism>
<dbReference type="InterPro" id="IPR006059">
    <property type="entry name" value="SBP"/>
</dbReference>
<evidence type="ECO:0000313" key="5">
    <source>
        <dbReference type="EMBL" id="MFH0248752.1"/>
    </source>
</evidence>
<keyword evidence="2" id="KW-0813">Transport</keyword>
<dbReference type="EMBL" id="JBIHMK010000032">
    <property type="protein sequence ID" value="MFH0248752.1"/>
    <property type="molecule type" value="Genomic_DNA"/>
</dbReference>
<evidence type="ECO:0000313" key="6">
    <source>
        <dbReference type="Proteomes" id="UP001607069"/>
    </source>
</evidence>
<protein>
    <submittedName>
        <fullName evidence="5">Extracellular solute-binding protein</fullName>
    </submittedName>
</protein>
<feature type="chain" id="PRO_5047188576" evidence="4">
    <location>
        <begin position="39"/>
        <end position="446"/>
    </location>
</feature>
<comment type="similarity">
    <text evidence="1">Belongs to the bacterial solute-binding protein 1 family.</text>
</comment>
<accession>A0ABW7HS96</accession>
<dbReference type="PANTHER" id="PTHR30061:SF50">
    <property type="entry name" value="MALTOSE_MALTODEXTRIN-BINDING PERIPLASMIC PROTEIN"/>
    <property type="match status" value="1"/>
</dbReference>
<evidence type="ECO:0000256" key="3">
    <source>
        <dbReference type="ARBA" id="ARBA00022729"/>
    </source>
</evidence>
<gene>
    <name evidence="5" type="ORF">ACG5V6_11065</name>
</gene>
<dbReference type="Proteomes" id="UP001607069">
    <property type="component" value="Unassembled WGS sequence"/>
</dbReference>